<protein>
    <submittedName>
        <fullName evidence="1">Uncharacterized protein</fullName>
    </submittedName>
</protein>
<dbReference type="EMBL" id="AWWV01010325">
    <property type="protein sequence ID" value="OMO80109.1"/>
    <property type="molecule type" value="Genomic_DNA"/>
</dbReference>
<comment type="caution">
    <text evidence="1">The sequence shown here is derived from an EMBL/GenBank/DDBJ whole genome shotgun (WGS) entry which is preliminary data.</text>
</comment>
<gene>
    <name evidence="1" type="ORF">CCACVL1_13144</name>
</gene>
<dbReference type="AlphaFoldDB" id="A0A1R3IC07"/>
<reference evidence="1 2" key="1">
    <citation type="submission" date="2013-09" db="EMBL/GenBank/DDBJ databases">
        <title>Corchorus capsularis genome sequencing.</title>
        <authorList>
            <person name="Alam M."/>
            <person name="Haque M.S."/>
            <person name="Islam M.S."/>
            <person name="Emdad E.M."/>
            <person name="Islam M.M."/>
            <person name="Ahmed B."/>
            <person name="Halim A."/>
            <person name="Hossen Q.M.M."/>
            <person name="Hossain M.Z."/>
            <person name="Ahmed R."/>
            <person name="Khan M.M."/>
            <person name="Islam R."/>
            <person name="Rashid M.M."/>
            <person name="Khan S.A."/>
            <person name="Rahman M.S."/>
            <person name="Alam M."/>
        </authorList>
    </citation>
    <scope>NUCLEOTIDE SEQUENCE [LARGE SCALE GENOMIC DNA]</scope>
    <source>
        <strain evidence="2">cv. CVL-1</strain>
        <tissue evidence="1">Whole seedling</tissue>
    </source>
</reference>
<organism evidence="1 2">
    <name type="scientific">Corchorus capsularis</name>
    <name type="common">Jute</name>
    <dbReference type="NCBI Taxonomy" id="210143"/>
    <lineage>
        <taxon>Eukaryota</taxon>
        <taxon>Viridiplantae</taxon>
        <taxon>Streptophyta</taxon>
        <taxon>Embryophyta</taxon>
        <taxon>Tracheophyta</taxon>
        <taxon>Spermatophyta</taxon>
        <taxon>Magnoliopsida</taxon>
        <taxon>eudicotyledons</taxon>
        <taxon>Gunneridae</taxon>
        <taxon>Pentapetalae</taxon>
        <taxon>rosids</taxon>
        <taxon>malvids</taxon>
        <taxon>Malvales</taxon>
        <taxon>Malvaceae</taxon>
        <taxon>Grewioideae</taxon>
        <taxon>Apeibeae</taxon>
        <taxon>Corchorus</taxon>
    </lineage>
</organism>
<dbReference type="Proteomes" id="UP000188268">
    <property type="component" value="Unassembled WGS sequence"/>
</dbReference>
<accession>A0A1R3IC07</accession>
<proteinExistence type="predicted"/>
<evidence type="ECO:0000313" key="2">
    <source>
        <dbReference type="Proteomes" id="UP000188268"/>
    </source>
</evidence>
<name>A0A1R3IC07_COCAP</name>
<evidence type="ECO:0000313" key="1">
    <source>
        <dbReference type="EMBL" id="OMO80109.1"/>
    </source>
</evidence>
<dbReference type="Gramene" id="OMO80109">
    <property type="protein sequence ID" value="OMO80109"/>
    <property type="gene ID" value="CCACVL1_13144"/>
</dbReference>
<sequence>MAKKPRPRTLAIKASLSMQRPPETFLLILHKLAIALRSNYIRTLSLWST</sequence>
<keyword evidence="2" id="KW-1185">Reference proteome</keyword>